<organism evidence="3 4">
    <name type="scientific">Fusobacterium necrophorum subsp. funduliforme B35</name>
    <dbReference type="NCBI Taxonomy" id="1226633"/>
    <lineage>
        <taxon>Bacteria</taxon>
        <taxon>Fusobacteriati</taxon>
        <taxon>Fusobacteriota</taxon>
        <taxon>Fusobacteriia</taxon>
        <taxon>Fusobacteriales</taxon>
        <taxon>Fusobacteriaceae</taxon>
        <taxon>Fusobacterium</taxon>
    </lineage>
</organism>
<dbReference type="PANTHER" id="PTHR35568:SF1">
    <property type="entry name" value="TRANSCRIPTIONAL REGULATOR DAUR"/>
    <property type="match status" value="1"/>
</dbReference>
<evidence type="ECO:0000313" key="4">
    <source>
        <dbReference type="Proteomes" id="UP000031184"/>
    </source>
</evidence>
<dbReference type="PANTHER" id="PTHR35568">
    <property type="entry name" value="TRANSCRIPTIONAL REGULATOR DAUR"/>
    <property type="match status" value="1"/>
</dbReference>
<dbReference type="PATRIC" id="fig|1226633.4.peg.2369"/>
<dbReference type="InterPro" id="IPR013559">
    <property type="entry name" value="YheO"/>
</dbReference>
<sequence>MKKEIRQQYETLVSFLGKVLGPCYEIVLHEIKGEEIKMLSIANGEISNRIMGSPISEKTRSLLKEKVYEKEDLVLNEIVILKNSKKLRSSTLFIKDNGKVVGMLCINFDDTQFNDLTNQLLRIIHPDIFLQNFLSDVSYNLLSQDREHEKITDTSVNTIDSLMEKIFQEIKSELNLPLHRLSKQEKEKVIQKLYEQDFFKLKSSIPFLAKKLNCSVTTIYRYVASCSKKKLDS</sequence>
<reference evidence="3 4" key="1">
    <citation type="submission" date="2013-08" db="EMBL/GenBank/DDBJ databases">
        <title>An opportunistic ruminal bacterium that causes liver abscesses in cattle.</title>
        <authorList>
            <person name="Benahmed F.H."/>
            <person name="Rasmussen M."/>
            <person name="Harbottle H."/>
            <person name="Soppet D."/>
            <person name="Nagaraja T.G."/>
            <person name="Davidson M."/>
        </authorList>
    </citation>
    <scope>NUCLEOTIDE SEQUENCE [LARGE SCALE GENOMIC DNA]</scope>
    <source>
        <strain evidence="3 4">B35</strain>
    </source>
</reference>
<evidence type="ECO:0000259" key="2">
    <source>
        <dbReference type="Pfam" id="PF13309"/>
    </source>
</evidence>
<proteinExistence type="predicted"/>
<dbReference type="EMBL" id="AUZI01000031">
    <property type="protein sequence ID" value="KID48162.1"/>
    <property type="molecule type" value="Genomic_DNA"/>
</dbReference>
<dbReference type="Pfam" id="PF13309">
    <property type="entry name" value="HTH_22"/>
    <property type="match status" value="1"/>
</dbReference>
<dbReference type="InterPro" id="IPR039445">
    <property type="entry name" value="DauR-like_HTH"/>
</dbReference>
<feature type="domain" description="YheO-like" evidence="1">
    <location>
        <begin position="7"/>
        <end position="117"/>
    </location>
</feature>
<evidence type="ECO:0000313" key="3">
    <source>
        <dbReference type="EMBL" id="KID48162.1"/>
    </source>
</evidence>
<feature type="domain" description="Transcriptional regulator DauR-like HTH" evidence="2">
    <location>
        <begin position="163"/>
        <end position="223"/>
    </location>
</feature>
<dbReference type="Proteomes" id="UP000031184">
    <property type="component" value="Unassembled WGS sequence"/>
</dbReference>
<dbReference type="AlphaFoldDB" id="A0A017H4C4"/>
<evidence type="ECO:0000259" key="1">
    <source>
        <dbReference type="Pfam" id="PF08348"/>
    </source>
</evidence>
<accession>A0A017H4C4</accession>
<comment type="caution">
    <text evidence="3">The sequence shown here is derived from an EMBL/GenBank/DDBJ whole genome shotgun (WGS) entry which is preliminary data.</text>
</comment>
<protein>
    <submittedName>
        <fullName evidence="3">Uncharacterized protein</fullName>
    </submittedName>
</protein>
<dbReference type="Pfam" id="PF08348">
    <property type="entry name" value="PAS_6"/>
    <property type="match status" value="1"/>
</dbReference>
<gene>
    <name evidence="3" type="ORF">C095_11715</name>
</gene>
<dbReference type="InterPro" id="IPR039446">
    <property type="entry name" value="DauR-like"/>
</dbReference>
<dbReference type="OrthoDB" id="9796595at2"/>
<dbReference type="RefSeq" id="WP_005957320.1">
    <property type="nucleotide sequence ID" value="NZ_AOJP01000005.1"/>
</dbReference>
<name>A0A017H4C4_9FUSO</name>